<dbReference type="GO" id="GO:0005524">
    <property type="term" value="F:ATP binding"/>
    <property type="evidence" value="ECO:0007669"/>
    <property type="project" value="UniProtKB-KW"/>
</dbReference>
<keyword evidence="3" id="KW-0805">Transcription regulation</keyword>
<dbReference type="InterPro" id="IPR058031">
    <property type="entry name" value="AAA_lid_NorR"/>
</dbReference>
<dbReference type="Proteomes" id="UP000321362">
    <property type="component" value="Chromosome"/>
</dbReference>
<dbReference type="KEGG" id="mgk:FSB76_01925"/>
<dbReference type="GO" id="GO:0006355">
    <property type="term" value="P:regulation of DNA-templated transcription"/>
    <property type="evidence" value="ECO:0007669"/>
    <property type="project" value="InterPro"/>
</dbReference>
<evidence type="ECO:0000256" key="2">
    <source>
        <dbReference type="ARBA" id="ARBA00022840"/>
    </source>
</evidence>
<dbReference type="InterPro" id="IPR025662">
    <property type="entry name" value="Sigma_54_int_dom_ATP-bd_1"/>
</dbReference>
<dbReference type="SMART" id="SM00382">
    <property type="entry name" value="AAA"/>
    <property type="match status" value="1"/>
</dbReference>
<accession>A0A5B8WC37</accession>
<dbReference type="CDD" id="cd00009">
    <property type="entry name" value="AAA"/>
    <property type="match status" value="1"/>
</dbReference>
<dbReference type="PROSITE" id="PS50045">
    <property type="entry name" value="SIGMA54_INTERACT_4"/>
    <property type="match status" value="1"/>
</dbReference>
<feature type="domain" description="Sigma-54 factor interaction" evidence="6">
    <location>
        <begin position="229"/>
        <end position="458"/>
    </location>
</feature>
<dbReference type="InterPro" id="IPR009057">
    <property type="entry name" value="Homeodomain-like_sf"/>
</dbReference>
<keyword evidence="1" id="KW-0547">Nucleotide-binding</keyword>
<keyword evidence="2" id="KW-0067">ATP-binding</keyword>
<dbReference type="PANTHER" id="PTHR32071">
    <property type="entry name" value="TRANSCRIPTIONAL REGULATORY PROTEIN"/>
    <property type="match status" value="1"/>
</dbReference>
<dbReference type="Pfam" id="PF25601">
    <property type="entry name" value="AAA_lid_14"/>
    <property type="match status" value="1"/>
</dbReference>
<evidence type="ECO:0000313" key="8">
    <source>
        <dbReference type="Proteomes" id="UP000321362"/>
    </source>
</evidence>
<dbReference type="Pfam" id="PF00158">
    <property type="entry name" value="Sigma54_activat"/>
    <property type="match status" value="1"/>
</dbReference>
<dbReference type="InterPro" id="IPR002078">
    <property type="entry name" value="Sigma_54_int"/>
</dbReference>
<evidence type="ECO:0000313" key="7">
    <source>
        <dbReference type="EMBL" id="QEC80366.1"/>
    </source>
</evidence>
<proteinExistence type="predicted"/>
<dbReference type="InterPro" id="IPR025944">
    <property type="entry name" value="Sigma_54_int_dom_CS"/>
</dbReference>
<dbReference type="SUPFAM" id="SSF46689">
    <property type="entry name" value="Homeodomain-like"/>
    <property type="match status" value="1"/>
</dbReference>
<dbReference type="InterPro" id="IPR003593">
    <property type="entry name" value="AAA+_ATPase"/>
</dbReference>
<organism evidence="7 8">
    <name type="scientific">Mucilaginibacter ginsenosidivorax</name>
    <dbReference type="NCBI Taxonomy" id="862126"/>
    <lineage>
        <taxon>Bacteria</taxon>
        <taxon>Pseudomonadati</taxon>
        <taxon>Bacteroidota</taxon>
        <taxon>Sphingobacteriia</taxon>
        <taxon>Sphingobacteriales</taxon>
        <taxon>Sphingobacteriaceae</taxon>
        <taxon>Mucilaginibacter</taxon>
    </lineage>
</organism>
<dbReference type="Gene3D" id="1.10.10.60">
    <property type="entry name" value="Homeodomain-like"/>
    <property type="match status" value="1"/>
</dbReference>
<sequence length="542" mass="60350">MNSESAVISSNKNPGILQPGADELPIHEKNTEQLLSINRKMAMVADKAKLSIAIRGIFIHTTQIKKYYVSIFDPERTSLNTYLFDFGPGFVNLPQLETLLSVKSLKDGIIDRIMRSAGPLQFDTDRLVRSGQAPSYVQLWKQTGLKKVIASNLIYGGEPMGIIWIEPHLMNIKLAEALCIPVAAAISNILAKQKIQTQTQEIFNLKQNLENENLHPPAQMQSMTNYGEIVGSSESMRAVYQLVSKVAKTQSTVLIMGETGTGKELIARAVHKASIRKEKTMIKINCAALPPNLIESELFGHERGSFTGATERRIGKFELANKSTLFLDEVGELPLELQAKLLRALQEKEIERVGGQAVIKIDVRIIAATNRDLMLEVQKGNFRSDLYFRLNIFPIVMPPLRTRKEDIANLANYFLHKYAPRSLKKLPAFSSKVLKQLTAYSWPGNVRELEHLIERSIVLTPGAVINQINLPGISEDGTARGNVGSHIKTIDEVEREHIIAVLKYCNGKVAGIGGAAEVLKIPSTTLNSKIRRLNIKKEHRLK</sequence>
<dbReference type="OrthoDB" id="9767722at2"/>
<feature type="region of interest" description="Disordered" evidence="5">
    <location>
        <begin position="1"/>
        <end position="22"/>
    </location>
</feature>
<gene>
    <name evidence="7" type="ORF">FSB76_01925</name>
</gene>
<evidence type="ECO:0000256" key="4">
    <source>
        <dbReference type="ARBA" id="ARBA00023163"/>
    </source>
</evidence>
<evidence type="ECO:0000256" key="1">
    <source>
        <dbReference type="ARBA" id="ARBA00022741"/>
    </source>
</evidence>
<keyword evidence="8" id="KW-1185">Reference proteome</keyword>
<dbReference type="SUPFAM" id="SSF52540">
    <property type="entry name" value="P-loop containing nucleoside triphosphate hydrolases"/>
    <property type="match status" value="1"/>
</dbReference>
<evidence type="ECO:0000259" key="6">
    <source>
        <dbReference type="PROSITE" id="PS50045"/>
    </source>
</evidence>
<feature type="compositionally biased region" description="Polar residues" evidence="5">
    <location>
        <begin position="1"/>
        <end position="13"/>
    </location>
</feature>
<dbReference type="EMBL" id="CP042437">
    <property type="protein sequence ID" value="QEC80366.1"/>
    <property type="molecule type" value="Genomic_DNA"/>
</dbReference>
<dbReference type="FunFam" id="3.40.50.300:FF:000006">
    <property type="entry name" value="DNA-binding transcriptional regulator NtrC"/>
    <property type="match status" value="1"/>
</dbReference>
<dbReference type="PROSITE" id="PS00688">
    <property type="entry name" value="SIGMA54_INTERACT_3"/>
    <property type="match status" value="1"/>
</dbReference>
<dbReference type="InterPro" id="IPR027417">
    <property type="entry name" value="P-loop_NTPase"/>
</dbReference>
<dbReference type="Gene3D" id="1.10.8.60">
    <property type="match status" value="1"/>
</dbReference>
<keyword evidence="4" id="KW-0804">Transcription</keyword>
<evidence type="ECO:0000256" key="5">
    <source>
        <dbReference type="SAM" id="MobiDB-lite"/>
    </source>
</evidence>
<evidence type="ECO:0000256" key="3">
    <source>
        <dbReference type="ARBA" id="ARBA00023015"/>
    </source>
</evidence>
<dbReference type="Gene3D" id="3.40.50.300">
    <property type="entry name" value="P-loop containing nucleotide triphosphate hydrolases"/>
    <property type="match status" value="1"/>
</dbReference>
<dbReference type="PANTHER" id="PTHR32071:SF123">
    <property type="entry name" value="DNA-BINDING TRANSCRIPTIONAL ACTIVATOR HYFR-RELATED"/>
    <property type="match status" value="1"/>
</dbReference>
<dbReference type="AlphaFoldDB" id="A0A5B8WC37"/>
<dbReference type="PROSITE" id="PS00675">
    <property type="entry name" value="SIGMA54_INTERACT_1"/>
    <property type="match status" value="1"/>
</dbReference>
<reference evidence="7 8" key="1">
    <citation type="journal article" date="2013" name="J. Microbiol.">
        <title>Mucilaginibacter ginsenosidivorax sp. nov., with ginsenoside converting activity isolated from sediment.</title>
        <authorList>
            <person name="Kim J.K."/>
            <person name="Choi T.E."/>
            <person name="Liu Q.M."/>
            <person name="Park H.Y."/>
            <person name="Yi T.H."/>
            <person name="Yoon M.H."/>
            <person name="Kim S.C."/>
            <person name="Im W.T."/>
        </authorList>
    </citation>
    <scope>NUCLEOTIDE SEQUENCE [LARGE SCALE GENOMIC DNA]</scope>
    <source>
        <strain evidence="7 8">KHI28</strain>
    </source>
</reference>
<name>A0A5B8WC37_9SPHI</name>
<protein>
    <submittedName>
        <fullName evidence="7">AAA family ATPase</fullName>
    </submittedName>
</protein>